<dbReference type="GeneID" id="39857945"/>
<dbReference type="Proteomes" id="UP000236740">
    <property type="component" value="Unassembled WGS sequence"/>
</dbReference>
<keyword evidence="1" id="KW-0472">Membrane</keyword>
<keyword evidence="1" id="KW-0812">Transmembrane</keyword>
<reference evidence="3 4" key="1">
    <citation type="submission" date="2016-10" db="EMBL/GenBank/DDBJ databases">
        <authorList>
            <person name="de Groot N.N."/>
        </authorList>
    </citation>
    <scope>NUCLEOTIDE SEQUENCE [LARGE SCALE GENOMIC DNA]</scope>
    <source>
        <strain evidence="3 4">CGMCC 1.10331</strain>
    </source>
</reference>
<organism evidence="3 4">
    <name type="scientific">Halobellus limi</name>
    <dbReference type="NCBI Taxonomy" id="699433"/>
    <lineage>
        <taxon>Archaea</taxon>
        <taxon>Methanobacteriati</taxon>
        <taxon>Methanobacteriota</taxon>
        <taxon>Stenosarchaea group</taxon>
        <taxon>Halobacteria</taxon>
        <taxon>Halobacteriales</taxon>
        <taxon>Haloferacaceae</taxon>
        <taxon>Halobellus</taxon>
    </lineage>
</organism>
<evidence type="ECO:0000313" key="4">
    <source>
        <dbReference type="Proteomes" id="UP000236740"/>
    </source>
</evidence>
<keyword evidence="1" id="KW-1133">Transmembrane helix</keyword>
<evidence type="ECO:0000256" key="1">
    <source>
        <dbReference type="SAM" id="Phobius"/>
    </source>
</evidence>
<dbReference type="Proteomes" id="UP000296733">
    <property type="component" value="Chromosome"/>
</dbReference>
<dbReference type="EMBL" id="CP031311">
    <property type="protein sequence ID" value="QCC47539.1"/>
    <property type="molecule type" value="Genomic_DNA"/>
</dbReference>
<dbReference type="RefSeq" id="WP_103989858.1">
    <property type="nucleotide sequence ID" value="NZ_CP031311.1"/>
</dbReference>
<sequence>MPLPPIFADVNALALVGKLLAGGGVAAALFMLGRVLMRAQAIQTWLWLGAVIMFALAGMTAVGVVDVNIGRIVDGARLSWKVGNWIARNFGGLP</sequence>
<feature type="transmembrane region" description="Helical" evidence="1">
    <location>
        <begin position="45"/>
        <end position="65"/>
    </location>
</feature>
<gene>
    <name evidence="2" type="ORF">DV707_07610</name>
    <name evidence="3" type="ORF">SAMN04488133_0024</name>
</gene>
<reference evidence="2 5" key="2">
    <citation type="journal article" date="2019" name="Nat. Commun.">
        <title>A new type of DNA phosphorothioation-based antiviral system in archaea.</title>
        <authorList>
            <person name="Xiong L."/>
            <person name="Liu S."/>
            <person name="Chen S."/>
            <person name="Xiao Y."/>
            <person name="Zhu B."/>
            <person name="Gao Y."/>
            <person name="Zhang Y."/>
            <person name="Chen B."/>
            <person name="Luo J."/>
            <person name="Deng Z."/>
            <person name="Chen X."/>
            <person name="Wang L."/>
            <person name="Chen S."/>
        </authorList>
    </citation>
    <scope>NUCLEOTIDE SEQUENCE [LARGE SCALE GENOMIC DNA]</scope>
    <source>
        <strain evidence="2 5">CGMCC 1.10331</strain>
    </source>
</reference>
<accession>A0A1H5SQE1</accession>
<dbReference type="KEGG" id="hlm:DV707_07610"/>
<evidence type="ECO:0000313" key="3">
    <source>
        <dbReference type="EMBL" id="SEF52061.1"/>
    </source>
</evidence>
<keyword evidence="4" id="KW-1185">Reference proteome</keyword>
<dbReference type="EMBL" id="FNVN01000001">
    <property type="protein sequence ID" value="SEF52061.1"/>
    <property type="molecule type" value="Genomic_DNA"/>
</dbReference>
<evidence type="ECO:0000313" key="5">
    <source>
        <dbReference type="Proteomes" id="UP000296733"/>
    </source>
</evidence>
<feature type="transmembrane region" description="Helical" evidence="1">
    <location>
        <begin position="12"/>
        <end position="33"/>
    </location>
</feature>
<dbReference type="AlphaFoldDB" id="A0A1H5SQE1"/>
<protein>
    <submittedName>
        <fullName evidence="3">Uncharacterized protein</fullName>
    </submittedName>
</protein>
<name>A0A1H5SQE1_9EURY</name>
<evidence type="ECO:0000313" key="2">
    <source>
        <dbReference type="EMBL" id="QCC47539.1"/>
    </source>
</evidence>
<proteinExistence type="predicted"/>